<feature type="transmembrane region" description="Helical" evidence="5">
    <location>
        <begin position="190"/>
        <end position="210"/>
    </location>
</feature>
<dbReference type="PANTHER" id="PTHR31918">
    <property type="entry name" value="TRANSMEMBRANE PROTEIN 181"/>
    <property type="match status" value="1"/>
</dbReference>
<dbReference type="Pfam" id="PF06664">
    <property type="entry name" value="WLS-like_TM"/>
    <property type="match status" value="1"/>
</dbReference>
<feature type="domain" description="Wntless-like transmembrane" evidence="6">
    <location>
        <begin position="179"/>
        <end position="420"/>
    </location>
</feature>
<keyword evidence="4 5" id="KW-0472">Membrane</keyword>
<dbReference type="AlphaFoldDB" id="A0AAW2Z4U4"/>
<comment type="caution">
    <text evidence="7">The sequence shown here is derived from an EMBL/GenBank/DDBJ whole genome shotgun (WGS) entry which is preliminary data.</text>
</comment>
<evidence type="ECO:0000256" key="3">
    <source>
        <dbReference type="ARBA" id="ARBA00022989"/>
    </source>
</evidence>
<dbReference type="EMBL" id="JAOPGA020001042">
    <property type="protein sequence ID" value="KAL0484419.1"/>
    <property type="molecule type" value="Genomic_DNA"/>
</dbReference>
<dbReference type="Proteomes" id="UP001431209">
    <property type="component" value="Unassembled WGS sequence"/>
</dbReference>
<evidence type="ECO:0000313" key="7">
    <source>
        <dbReference type="EMBL" id="KAL0484419.1"/>
    </source>
</evidence>
<feature type="transmembrane region" description="Helical" evidence="5">
    <location>
        <begin position="329"/>
        <end position="351"/>
    </location>
</feature>
<name>A0AAW2Z4U4_9EUKA</name>
<evidence type="ECO:0000313" key="8">
    <source>
        <dbReference type="EMBL" id="KAL0491629.1"/>
    </source>
</evidence>
<feature type="transmembrane region" description="Helical" evidence="5">
    <location>
        <begin position="20"/>
        <end position="41"/>
    </location>
</feature>
<dbReference type="InterPro" id="IPR040416">
    <property type="entry name" value="TMEM181"/>
</dbReference>
<evidence type="ECO:0000256" key="4">
    <source>
        <dbReference type="ARBA" id="ARBA00023136"/>
    </source>
</evidence>
<feature type="transmembrane region" description="Helical" evidence="5">
    <location>
        <begin position="288"/>
        <end position="309"/>
    </location>
</feature>
<sequence>MAVPGQRNKLLLESIPIPFLIALFVVFMGVVGVIASVSSFYPDMYENYETRKEFSEVFSGKKTIEVSIEDLSTLNQEISFSLVMIPRKDIVSQTGFTTNLMLRTKTYTSGQTGEYETAKSRKIVCNQLNEKVCDASLLFKEPWIKMADSLINLEFVDNPQSVIDLFEPKFDLLFSYISQSHSLLEITTRYLFLAISLSFLILFVLVNRMRQHFNCWHDEQRWVAVLLAGLVAFNNPFYILQYYASTEFFTILNITLRVSFILLMMLWLLFFTHGLYVQPKDRSFAFYYVPKVAVILLLWIMSMFSFTYATERNIQDPTYSYKDDFQEFSYIQASSVTLTIIYLLMLGYYVLRTFGLYDMLPVKFTGRFKIVWGMTILVVVASTITLLALKTLHLLTQAMIYLSFQSIFNMYVCLLSLVFLASNQPETVRDMSDVPLVGVEDD</sequence>
<dbReference type="PANTHER" id="PTHR31918:SF1">
    <property type="entry name" value="TRANSMEMBRANE PROTEIN 181"/>
    <property type="match status" value="1"/>
</dbReference>
<gene>
    <name evidence="7" type="ORF">AKO1_005181</name>
    <name evidence="8" type="ORF">AKO1_010313</name>
</gene>
<reference evidence="7 9" key="1">
    <citation type="submission" date="2024-03" db="EMBL/GenBank/DDBJ databases">
        <title>The Acrasis kona genome and developmental transcriptomes reveal deep origins of eukaryotic multicellular pathways.</title>
        <authorList>
            <person name="Sheikh S."/>
            <person name="Fu C.-J."/>
            <person name="Brown M.W."/>
            <person name="Baldauf S.L."/>
        </authorList>
    </citation>
    <scope>NUCLEOTIDE SEQUENCE [LARGE SCALE GENOMIC DNA]</scope>
    <source>
        <strain evidence="7 9">ATCC MYA-3509</strain>
    </source>
</reference>
<feature type="transmembrane region" description="Helical" evidence="5">
    <location>
        <begin position="222"/>
        <end position="244"/>
    </location>
</feature>
<evidence type="ECO:0000256" key="2">
    <source>
        <dbReference type="ARBA" id="ARBA00022692"/>
    </source>
</evidence>
<dbReference type="GO" id="GO:0015643">
    <property type="term" value="F:toxic substance binding"/>
    <property type="evidence" value="ECO:0007669"/>
    <property type="project" value="InterPro"/>
</dbReference>
<dbReference type="GO" id="GO:0016020">
    <property type="term" value="C:membrane"/>
    <property type="evidence" value="ECO:0007669"/>
    <property type="project" value="UniProtKB-SubCell"/>
</dbReference>
<evidence type="ECO:0000313" key="9">
    <source>
        <dbReference type="Proteomes" id="UP001431209"/>
    </source>
</evidence>
<keyword evidence="3 5" id="KW-1133">Transmembrane helix</keyword>
<feature type="transmembrane region" description="Helical" evidence="5">
    <location>
        <begin position="398"/>
        <end position="421"/>
    </location>
</feature>
<feature type="transmembrane region" description="Helical" evidence="5">
    <location>
        <begin position="371"/>
        <end position="392"/>
    </location>
</feature>
<keyword evidence="2 5" id="KW-0812">Transmembrane</keyword>
<accession>A0AAW2Z4U4</accession>
<protein>
    <submittedName>
        <fullName evidence="7">8 TM domain-containing transmembrane protein</fullName>
    </submittedName>
</protein>
<dbReference type="InterPro" id="IPR047843">
    <property type="entry name" value="WLS-like_TM"/>
</dbReference>
<dbReference type="EMBL" id="JAOPGA020001833">
    <property type="protein sequence ID" value="KAL0491629.1"/>
    <property type="molecule type" value="Genomic_DNA"/>
</dbReference>
<organism evidence="7 9">
    <name type="scientific">Acrasis kona</name>
    <dbReference type="NCBI Taxonomy" id="1008807"/>
    <lineage>
        <taxon>Eukaryota</taxon>
        <taxon>Discoba</taxon>
        <taxon>Heterolobosea</taxon>
        <taxon>Tetramitia</taxon>
        <taxon>Eutetramitia</taxon>
        <taxon>Acrasidae</taxon>
        <taxon>Acrasis</taxon>
    </lineage>
</organism>
<proteinExistence type="predicted"/>
<evidence type="ECO:0000259" key="6">
    <source>
        <dbReference type="Pfam" id="PF06664"/>
    </source>
</evidence>
<comment type="subcellular location">
    <subcellularLocation>
        <location evidence="1">Membrane</location>
        <topology evidence="1">Multi-pass membrane protein</topology>
    </subcellularLocation>
</comment>
<keyword evidence="9" id="KW-1185">Reference proteome</keyword>
<evidence type="ECO:0000256" key="1">
    <source>
        <dbReference type="ARBA" id="ARBA00004141"/>
    </source>
</evidence>
<feature type="transmembrane region" description="Helical" evidence="5">
    <location>
        <begin position="256"/>
        <end position="276"/>
    </location>
</feature>
<evidence type="ECO:0000256" key="5">
    <source>
        <dbReference type="SAM" id="Phobius"/>
    </source>
</evidence>